<proteinExistence type="inferred from homology"/>
<keyword evidence="9" id="KW-1185">Reference proteome</keyword>
<dbReference type="CDD" id="cd15904">
    <property type="entry name" value="TSPO_MBR"/>
    <property type="match status" value="1"/>
</dbReference>
<dbReference type="EMBL" id="JAIMBW010000001">
    <property type="protein sequence ID" value="MBY4894123.1"/>
    <property type="molecule type" value="Genomic_DNA"/>
</dbReference>
<evidence type="ECO:0000313" key="8">
    <source>
        <dbReference type="EMBL" id="QXL86806.1"/>
    </source>
</evidence>
<protein>
    <submittedName>
        <fullName evidence="8">Tryptophan-rich sensory protein</fullName>
    </submittedName>
</protein>
<dbReference type="GO" id="GO:0033013">
    <property type="term" value="P:tetrapyrrole metabolic process"/>
    <property type="evidence" value="ECO:0007669"/>
    <property type="project" value="UniProtKB-ARBA"/>
</dbReference>
<gene>
    <name evidence="7" type="ORF">KUL25_15305</name>
    <name evidence="8" type="ORF">KUL25_15310</name>
</gene>
<evidence type="ECO:0000256" key="4">
    <source>
        <dbReference type="ARBA" id="ARBA00022989"/>
    </source>
</evidence>
<dbReference type="EMBL" id="CP078073">
    <property type="protein sequence ID" value="QXL86806.1"/>
    <property type="molecule type" value="Genomic_DNA"/>
</dbReference>
<dbReference type="InterPro" id="IPR038330">
    <property type="entry name" value="TspO/MBR-related_sf"/>
</dbReference>
<feature type="transmembrane region" description="Helical" evidence="6">
    <location>
        <begin position="125"/>
        <end position="145"/>
    </location>
</feature>
<keyword evidence="3 6" id="KW-0812">Transmembrane</keyword>
<sequence>MDWSVFPLFLGACGAAAATGAMFSPGQWYRDLSKPIWTPPDWLFPLAWTVLYICSAIAATRVAVLGDSAHAMGFWAFQIALNTLWTPVFFGLERIRAGALVLSFLWISVAGCMVTFFMADTLAGLLIVPYLVWVTIAGALNLSVWRLNPEKAALG</sequence>
<accession>A0A975TTX8</accession>
<organism evidence="8">
    <name type="scientific">Gymnodinialimonas phycosphaerae</name>
    <dbReference type="NCBI Taxonomy" id="2841589"/>
    <lineage>
        <taxon>Bacteria</taxon>
        <taxon>Pseudomonadati</taxon>
        <taxon>Pseudomonadota</taxon>
        <taxon>Alphaproteobacteria</taxon>
        <taxon>Rhodobacterales</taxon>
        <taxon>Paracoccaceae</taxon>
        <taxon>Gymnodinialimonas</taxon>
    </lineage>
</organism>
<dbReference type="FunFam" id="1.20.1260.100:FF:000001">
    <property type="entry name" value="translocator protein 2"/>
    <property type="match status" value="1"/>
</dbReference>
<reference evidence="8 9" key="1">
    <citation type="submission" date="2021-07" db="EMBL/GenBank/DDBJ databases">
        <title>Karlodiniumbacter phycospheric gen. nov., sp. nov., a phycosphere bacterium isolated from karlodinium veneficum.</title>
        <authorList>
            <person name="Peng Y."/>
            <person name="Jiang L."/>
            <person name="Lee J."/>
        </authorList>
    </citation>
    <scope>NUCLEOTIDE SEQUENCE</scope>
    <source>
        <strain evidence="8 9">N5</strain>
    </source>
</reference>
<evidence type="ECO:0000313" key="9">
    <source>
        <dbReference type="Proteomes" id="UP000693972"/>
    </source>
</evidence>
<dbReference type="Gene3D" id="1.20.1260.100">
    <property type="entry name" value="TspO/MBR protein"/>
    <property type="match status" value="1"/>
</dbReference>
<dbReference type="PANTHER" id="PTHR10057:SF0">
    <property type="entry name" value="TRANSLOCATOR PROTEIN"/>
    <property type="match status" value="1"/>
</dbReference>
<dbReference type="PIRSF" id="PIRSF005859">
    <property type="entry name" value="PBR"/>
    <property type="match status" value="1"/>
</dbReference>
<evidence type="ECO:0000256" key="2">
    <source>
        <dbReference type="ARBA" id="ARBA00007524"/>
    </source>
</evidence>
<dbReference type="GO" id="GO:0016020">
    <property type="term" value="C:membrane"/>
    <property type="evidence" value="ECO:0007669"/>
    <property type="project" value="UniProtKB-SubCell"/>
</dbReference>
<dbReference type="RefSeq" id="WP_257893733.1">
    <property type="nucleotide sequence ID" value="NZ_JAIMBW010000001.1"/>
</dbReference>
<evidence type="ECO:0000256" key="6">
    <source>
        <dbReference type="SAM" id="Phobius"/>
    </source>
</evidence>
<evidence type="ECO:0000256" key="5">
    <source>
        <dbReference type="ARBA" id="ARBA00023136"/>
    </source>
</evidence>
<name>A0A975TTX8_9RHOB</name>
<dbReference type="Proteomes" id="UP000693972">
    <property type="component" value="Unassembled WGS sequence"/>
</dbReference>
<comment type="subcellular location">
    <subcellularLocation>
        <location evidence="1">Membrane</location>
        <topology evidence="1">Multi-pass membrane protein</topology>
    </subcellularLocation>
</comment>
<dbReference type="AlphaFoldDB" id="A0A975TTX8"/>
<keyword evidence="5 6" id="KW-0472">Membrane</keyword>
<feature type="transmembrane region" description="Helical" evidence="6">
    <location>
        <begin position="98"/>
        <end position="118"/>
    </location>
</feature>
<dbReference type="InterPro" id="IPR004307">
    <property type="entry name" value="TspO_MBR"/>
</dbReference>
<dbReference type="PANTHER" id="PTHR10057">
    <property type="entry name" value="PERIPHERAL-TYPE BENZODIAZEPINE RECEPTOR"/>
    <property type="match status" value="1"/>
</dbReference>
<feature type="transmembrane region" description="Helical" evidence="6">
    <location>
        <begin position="71"/>
        <end position="92"/>
    </location>
</feature>
<dbReference type="Pfam" id="PF03073">
    <property type="entry name" value="TspO_MBR"/>
    <property type="match status" value="1"/>
</dbReference>
<feature type="transmembrane region" description="Helical" evidence="6">
    <location>
        <begin position="42"/>
        <end position="64"/>
    </location>
</feature>
<evidence type="ECO:0000313" key="7">
    <source>
        <dbReference type="EMBL" id="MBY4894123.1"/>
    </source>
</evidence>
<dbReference type="NCBIfam" id="NF047825">
    <property type="entry name" value="T-richsensTspOAlph"/>
    <property type="match status" value="1"/>
</dbReference>
<comment type="similarity">
    <text evidence="2">Belongs to the TspO/BZRP family.</text>
</comment>
<evidence type="ECO:0000256" key="3">
    <source>
        <dbReference type="ARBA" id="ARBA00022692"/>
    </source>
</evidence>
<keyword evidence="4 6" id="KW-1133">Transmembrane helix</keyword>
<evidence type="ECO:0000256" key="1">
    <source>
        <dbReference type="ARBA" id="ARBA00004141"/>
    </source>
</evidence>